<dbReference type="Pfam" id="PF13432">
    <property type="entry name" value="TPR_16"/>
    <property type="match status" value="2"/>
</dbReference>
<dbReference type="PANTHER" id="PTHR44227">
    <property type="match status" value="1"/>
</dbReference>
<feature type="transmembrane region" description="Helical" evidence="3">
    <location>
        <begin position="12"/>
        <end position="29"/>
    </location>
</feature>
<keyword evidence="2" id="KW-0802">TPR repeat</keyword>
<feature type="transmembrane region" description="Helical" evidence="3">
    <location>
        <begin position="240"/>
        <end position="261"/>
    </location>
</feature>
<dbReference type="AlphaFoldDB" id="A0A3S3SSW5"/>
<feature type="transmembrane region" description="Helical" evidence="3">
    <location>
        <begin position="394"/>
        <end position="412"/>
    </location>
</feature>
<evidence type="ECO:0000313" key="5">
    <source>
        <dbReference type="Proteomes" id="UP000286862"/>
    </source>
</evidence>
<dbReference type="Proteomes" id="UP000286862">
    <property type="component" value="Unassembled WGS sequence"/>
</dbReference>
<dbReference type="InterPro" id="IPR011990">
    <property type="entry name" value="TPR-like_helical_dom_sf"/>
</dbReference>
<feature type="transmembrane region" description="Helical" evidence="3">
    <location>
        <begin position="162"/>
        <end position="179"/>
    </location>
</feature>
<dbReference type="InterPro" id="IPR019734">
    <property type="entry name" value="TPR_rpt"/>
</dbReference>
<feature type="transmembrane region" description="Helical" evidence="3">
    <location>
        <begin position="136"/>
        <end position="156"/>
    </location>
</feature>
<dbReference type="EMBL" id="MTKQ01000012">
    <property type="protein sequence ID" value="RWX49257.1"/>
    <property type="molecule type" value="Genomic_DNA"/>
</dbReference>
<reference evidence="4 5" key="1">
    <citation type="submission" date="2017-01" db="EMBL/GenBank/DDBJ databases">
        <title>The cable genome- insights into the physiology and evolution of filamentous bacteria capable of sulfide oxidation via long distance electron transfer.</title>
        <authorList>
            <person name="Schreiber L."/>
            <person name="Bjerg J.T."/>
            <person name="Boggild A."/>
            <person name="Van De Vossenberg J."/>
            <person name="Meysman F."/>
            <person name="Nielsen L.P."/>
            <person name="Schramm A."/>
            <person name="Kjeldsen K.U."/>
        </authorList>
    </citation>
    <scope>NUCLEOTIDE SEQUENCE [LARGE SCALE GENOMIC DNA]</scope>
    <source>
        <strain evidence="4">A2</strain>
    </source>
</reference>
<accession>A0A3S3SSW5</accession>
<comment type="caution">
    <text evidence="4">The sequence shown here is derived from an EMBL/GenBank/DDBJ whole genome shotgun (WGS) entry which is preliminary data.</text>
</comment>
<sequence>MPSSSYQPKPFCFFFAPLLFFCLVIYGNILHNGWHLDDSGNILNNTPLHITNLHTDTLSKTFYAHPESTGEFYRPVANLTFALNWFFGKNNPVGYHLVDIFIHGLTATILYLSCIQLLNTPALRKKSYSHIQKKNIALLAATLWLVAPIHTSAVTYIVQRMAQLAALFSISALFFYLRARLSNNKLYQTIFFMCCLCCALLALGSKENTILLFPSLALIEAIFFLQLARIQKFALHNKKIFFLLFLLLSGGILFFSWNFIIAQANSYGHRNFTLSERILTEPRILIFYLSQIFYPTASRLSIAHDIDLSSSLFTPWQTLPAIACCLGLILFASFQIHKRPLLSFAILYYFLNHIVESTFLNLELIFEHRNLLPSLFLFLPIAAFLVKNIIEKKWVAPVLGIACTAFLIQSGLATVERNKAWENSGTLNKDAIKKAPGNARARLNLAGWNTGQKRYQEALKLCDAAERLSASEASLNTIIPIARYQKGTIVYEQGLVEKAEEYFWQAYSLRKDYTAAAEKLIAVLIELKRYEKALMIIAERSVQKEDSKLLLLKASVFLRQGKPTEALASYRQAELFYRNLPLVLTGRGKALALQEKYNEAGHLLSKAVLQNDHIAILLEIENNLLASKDQEAAAQLNRLIRTVPLIRLLNDLKAAEKDPFQIPLDRTLLRQAILRTAVVMLSGSQKEETL</sequence>
<organism evidence="4 5">
    <name type="scientific">Candidatus Electrothrix marina</name>
    <dbReference type="NCBI Taxonomy" id="1859130"/>
    <lineage>
        <taxon>Bacteria</taxon>
        <taxon>Pseudomonadati</taxon>
        <taxon>Thermodesulfobacteriota</taxon>
        <taxon>Desulfobulbia</taxon>
        <taxon>Desulfobulbales</taxon>
        <taxon>Desulfobulbaceae</taxon>
        <taxon>Candidatus Electrothrix</taxon>
    </lineage>
</organism>
<dbReference type="PANTHER" id="PTHR44227:SF3">
    <property type="entry name" value="PROTEIN O-MANNOSYL-TRANSFERASE TMTC4"/>
    <property type="match status" value="1"/>
</dbReference>
<keyword evidence="1" id="KW-0677">Repeat</keyword>
<dbReference type="InterPro" id="IPR052346">
    <property type="entry name" value="O-mannosyl-transferase_TMTC"/>
</dbReference>
<evidence type="ECO:0000256" key="2">
    <source>
        <dbReference type="ARBA" id="ARBA00022803"/>
    </source>
</evidence>
<dbReference type="SUPFAM" id="SSF48452">
    <property type="entry name" value="TPR-like"/>
    <property type="match status" value="1"/>
</dbReference>
<feature type="transmembrane region" description="Helical" evidence="3">
    <location>
        <begin position="186"/>
        <end position="204"/>
    </location>
</feature>
<name>A0A3S3SSW5_9BACT</name>
<feature type="transmembrane region" description="Helical" evidence="3">
    <location>
        <begin position="371"/>
        <end position="387"/>
    </location>
</feature>
<keyword evidence="3" id="KW-1133">Transmembrane helix</keyword>
<feature type="transmembrane region" description="Helical" evidence="3">
    <location>
        <begin position="341"/>
        <end position="359"/>
    </location>
</feature>
<feature type="transmembrane region" description="Helical" evidence="3">
    <location>
        <begin position="93"/>
        <end position="115"/>
    </location>
</feature>
<evidence type="ECO:0000256" key="3">
    <source>
        <dbReference type="SAM" id="Phobius"/>
    </source>
</evidence>
<gene>
    <name evidence="4" type="ORF">VT99_10123</name>
</gene>
<dbReference type="Gene3D" id="1.25.40.10">
    <property type="entry name" value="Tetratricopeptide repeat domain"/>
    <property type="match status" value="2"/>
</dbReference>
<evidence type="ECO:0000256" key="1">
    <source>
        <dbReference type="ARBA" id="ARBA00022737"/>
    </source>
</evidence>
<dbReference type="SMART" id="SM00028">
    <property type="entry name" value="TPR"/>
    <property type="match status" value="4"/>
</dbReference>
<keyword evidence="3" id="KW-0472">Membrane</keyword>
<keyword evidence="3" id="KW-0812">Transmembrane</keyword>
<protein>
    <submittedName>
        <fullName evidence="4">Tfp pilus assembly protein PilF</fullName>
    </submittedName>
</protein>
<evidence type="ECO:0000313" key="4">
    <source>
        <dbReference type="EMBL" id="RWX49257.1"/>
    </source>
</evidence>
<feature type="transmembrane region" description="Helical" evidence="3">
    <location>
        <begin position="210"/>
        <end position="228"/>
    </location>
</feature>
<proteinExistence type="predicted"/>
<feature type="transmembrane region" description="Helical" evidence="3">
    <location>
        <begin position="316"/>
        <end position="334"/>
    </location>
</feature>